<dbReference type="SUPFAM" id="SSF81321">
    <property type="entry name" value="Family A G protein-coupled receptor-like"/>
    <property type="match status" value="1"/>
</dbReference>
<proteinExistence type="predicted"/>
<dbReference type="PANTHER" id="PTHR37680:SF1">
    <property type="entry name" value="C130050O18RIK PROTEIN"/>
    <property type="match status" value="1"/>
</dbReference>
<keyword evidence="3" id="KW-1185">Reference proteome</keyword>
<evidence type="ECO:0000313" key="2">
    <source>
        <dbReference type="EMBL" id="KAF5929352.1"/>
    </source>
</evidence>
<dbReference type="EMBL" id="JACDTQ010000119">
    <property type="protein sequence ID" value="KAF5929352.1"/>
    <property type="molecule type" value="Genomic_DNA"/>
</dbReference>
<feature type="transmembrane region" description="Helical" evidence="1">
    <location>
        <begin position="68"/>
        <end position="87"/>
    </location>
</feature>
<gene>
    <name evidence="2" type="ORF">HPG69_009317</name>
</gene>
<feature type="transmembrane region" description="Helical" evidence="1">
    <location>
        <begin position="35"/>
        <end position="56"/>
    </location>
</feature>
<dbReference type="AlphaFoldDB" id="A0A7J7FMR3"/>
<feature type="transmembrane region" description="Helical" evidence="1">
    <location>
        <begin position="230"/>
        <end position="252"/>
    </location>
</feature>
<sequence length="329" mass="35918">MSSHNMSWIQYPSHVSTAVEDVIASQSIISRCVHVYVALFVPVSLVTGLFNLTTFIRGRARLGGLDMFLSDLTITNVLVTLLSLTAISRPDYLATTNLSCAILSFLSNICYFNAQYVQLAMLFVFLLQGSSSCLHTATSGAQRPALGLAAIGGCAFCSSLGVVALLGTSGKLYETTLCQVDPLTAWPEYETVKVSLGFGFALILKLAFFILLIVQLAWRAAPPQRDAASAHLVVLAVTLTTFVCRLLYNIALLQRARLKLQRDIGSPRDELLMNLAELVLFGESCVNSLATLFLHKPCRLALLNIPACFAQRCRRREASNSFSLKRVES</sequence>
<keyword evidence="1" id="KW-0472">Membrane</keyword>
<dbReference type="Gene3D" id="1.20.1070.10">
    <property type="entry name" value="Rhodopsin 7-helix transmembrane proteins"/>
    <property type="match status" value="1"/>
</dbReference>
<feature type="transmembrane region" description="Helical" evidence="1">
    <location>
        <begin position="196"/>
        <end position="218"/>
    </location>
</feature>
<evidence type="ECO:0000313" key="3">
    <source>
        <dbReference type="Proteomes" id="UP000551758"/>
    </source>
</evidence>
<keyword evidence="1" id="KW-0812">Transmembrane</keyword>
<name>A0A7J7FMR3_DICBM</name>
<reference evidence="2 3" key="1">
    <citation type="journal article" date="2020" name="Mol. Biol. Evol.">
        <title>Interspecific Gene Flow and the Evolution of Specialization in Black and White Rhinoceros.</title>
        <authorList>
            <person name="Moodley Y."/>
            <person name="Westbury M.V."/>
            <person name="Russo I.M."/>
            <person name="Gopalakrishnan S."/>
            <person name="Rakotoarivelo A."/>
            <person name="Olsen R.A."/>
            <person name="Prost S."/>
            <person name="Tunstall T."/>
            <person name="Ryder O.A."/>
            <person name="Dalen L."/>
            <person name="Bruford M.W."/>
        </authorList>
    </citation>
    <scope>NUCLEOTIDE SEQUENCE [LARGE SCALE GENOMIC DNA]</scope>
    <source>
        <strain evidence="2">SBR-YM</strain>
        <tissue evidence="2">Skin</tissue>
    </source>
</reference>
<feature type="transmembrane region" description="Helical" evidence="1">
    <location>
        <begin position="144"/>
        <end position="166"/>
    </location>
</feature>
<dbReference type="Proteomes" id="UP000551758">
    <property type="component" value="Unassembled WGS sequence"/>
</dbReference>
<evidence type="ECO:0008006" key="4">
    <source>
        <dbReference type="Google" id="ProtNLM"/>
    </source>
</evidence>
<comment type="caution">
    <text evidence="2">The sequence shown here is derived from an EMBL/GenBank/DDBJ whole genome shotgun (WGS) entry which is preliminary data.</text>
</comment>
<protein>
    <recommendedName>
        <fullName evidence="4">G-protein coupled receptors family 1 profile domain-containing protein</fullName>
    </recommendedName>
</protein>
<organism evidence="2 3">
    <name type="scientific">Diceros bicornis minor</name>
    <name type="common">South-central black rhinoceros</name>
    <dbReference type="NCBI Taxonomy" id="77932"/>
    <lineage>
        <taxon>Eukaryota</taxon>
        <taxon>Metazoa</taxon>
        <taxon>Chordata</taxon>
        <taxon>Craniata</taxon>
        <taxon>Vertebrata</taxon>
        <taxon>Euteleostomi</taxon>
        <taxon>Mammalia</taxon>
        <taxon>Eutheria</taxon>
        <taxon>Laurasiatheria</taxon>
        <taxon>Perissodactyla</taxon>
        <taxon>Rhinocerotidae</taxon>
        <taxon>Diceros</taxon>
    </lineage>
</organism>
<accession>A0A7J7FMR3</accession>
<dbReference type="PANTHER" id="PTHR37680">
    <property type="entry name" value="C130050O18RIK PROTEIN"/>
    <property type="match status" value="1"/>
</dbReference>
<keyword evidence="1" id="KW-1133">Transmembrane helix</keyword>
<evidence type="ECO:0000256" key="1">
    <source>
        <dbReference type="SAM" id="Phobius"/>
    </source>
</evidence>